<comment type="cofactor">
    <cofactor evidence="12">
        <name>[4Fe-4S] cluster</name>
        <dbReference type="ChEBI" id="CHEBI:49883"/>
    </cofactor>
    <text evidence="12">Binds 2 [4Fe-4S] clusters. Binds 1 [4Fe-4S] cluster coordinated with 3 cysteines and an exchangeable S-adenosyl-L-methionine and 1 [4Fe-4S] cluster coordinated with 3 cysteines and the GTP-derived substrate.</text>
</comment>
<dbReference type="NCBIfam" id="TIGR02666">
    <property type="entry name" value="moaA"/>
    <property type="match status" value="1"/>
</dbReference>
<dbReference type="InterPro" id="IPR007197">
    <property type="entry name" value="rSAM"/>
</dbReference>
<keyword evidence="9 12" id="KW-0501">Molybdenum cofactor biosynthesis</keyword>
<feature type="binding site" evidence="12">
    <location>
        <begin position="267"/>
        <end position="269"/>
    </location>
    <ligand>
        <name>GTP</name>
        <dbReference type="ChEBI" id="CHEBI:37565"/>
    </ligand>
</feature>
<dbReference type="GO" id="GO:0051539">
    <property type="term" value="F:4 iron, 4 sulfur cluster binding"/>
    <property type="evidence" value="ECO:0007669"/>
    <property type="project" value="UniProtKB-UniRule"/>
</dbReference>
<dbReference type="EC" id="4.1.99.22" evidence="1 12"/>
<evidence type="ECO:0000256" key="3">
    <source>
        <dbReference type="ARBA" id="ARBA00022691"/>
    </source>
</evidence>
<feature type="binding site" evidence="12">
    <location>
        <position position="103"/>
    </location>
    <ligand>
        <name>GTP</name>
        <dbReference type="ChEBI" id="CHEBI:37565"/>
    </ligand>
</feature>
<feature type="binding site" evidence="12">
    <location>
        <position position="18"/>
    </location>
    <ligand>
        <name>GTP</name>
        <dbReference type="ChEBI" id="CHEBI:37565"/>
    </ligand>
</feature>
<comment type="pathway">
    <text evidence="12">Cofactor biosynthesis; molybdopterin biosynthesis.</text>
</comment>
<dbReference type="GeneID" id="86924982"/>
<dbReference type="EMBL" id="NPBS01000101">
    <property type="protein sequence ID" value="PAF24639.1"/>
    <property type="molecule type" value="Genomic_DNA"/>
</dbReference>
<dbReference type="SFLD" id="SFLDG01067">
    <property type="entry name" value="SPASM/twitch_domain_containing"/>
    <property type="match status" value="1"/>
</dbReference>
<accession>A0A268RWL3</accession>
<feature type="binding site" evidence="12">
    <location>
        <position position="25"/>
    </location>
    <ligand>
        <name>[4Fe-4S] cluster</name>
        <dbReference type="ChEBI" id="CHEBI:49883"/>
        <label>1</label>
        <note>4Fe-4S-S-AdoMet</note>
    </ligand>
</feature>
<keyword evidence="10 12" id="KW-0456">Lyase</keyword>
<dbReference type="SFLD" id="SFLDG01386">
    <property type="entry name" value="main_SPASM_domain-containing"/>
    <property type="match status" value="1"/>
</dbReference>
<evidence type="ECO:0000256" key="7">
    <source>
        <dbReference type="ARBA" id="ARBA00023014"/>
    </source>
</evidence>
<dbReference type="InterPro" id="IPR050105">
    <property type="entry name" value="MoCo_biosynth_MoaA/MoaC"/>
</dbReference>
<keyword evidence="3 12" id="KW-0949">S-adenosyl-L-methionine</keyword>
<feature type="binding site" evidence="12">
    <location>
        <position position="127"/>
    </location>
    <ligand>
        <name>S-adenosyl-L-methionine</name>
        <dbReference type="ChEBI" id="CHEBI:59789"/>
    </ligand>
</feature>
<feature type="binding site" evidence="12">
    <location>
        <position position="31"/>
    </location>
    <ligand>
        <name>S-adenosyl-L-methionine</name>
        <dbReference type="ChEBI" id="CHEBI:59789"/>
    </ligand>
</feature>
<dbReference type="InterPro" id="IPR006638">
    <property type="entry name" value="Elp3/MiaA/NifB-like_rSAM"/>
</dbReference>
<evidence type="ECO:0000256" key="11">
    <source>
        <dbReference type="ARBA" id="ARBA00048697"/>
    </source>
</evidence>
<feature type="binding site" evidence="12">
    <location>
        <position position="262"/>
    </location>
    <ligand>
        <name>[4Fe-4S] cluster</name>
        <dbReference type="ChEBI" id="CHEBI:49883"/>
        <label>2</label>
        <note>4Fe-4S-substrate</note>
    </ligand>
</feature>
<proteinExistence type="inferred from homology"/>
<feature type="domain" description="Radical SAM core" evidence="13">
    <location>
        <begin position="9"/>
        <end position="227"/>
    </location>
</feature>
<dbReference type="CDD" id="cd21117">
    <property type="entry name" value="Twitch_MoaA"/>
    <property type="match status" value="1"/>
</dbReference>
<dbReference type="GO" id="GO:0061799">
    <property type="term" value="F:cyclic pyranopterin monophosphate synthase activity"/>
    <property type="evidence" value="ECO:0007669"/>
    <property type="project" value="TreeGrafter"/>
</dbReference>
<feature type="binding site" evidence="12">
    <location>
        <position position="279"/>
    </location>
    <ligand>
        <name>[4Fe-4S] cluster</name>
        <dbReference type="ChEBI" id="CHEBI:49883"/>
        <label>2</label>
        <note>4Fe-4S-substrate</note>
    </ligand>
</feature>
<dbReference type="Pfam" id="PF06463">
    <property type="entry name" value="Mob_synth_C"/>
    <property type="match status" value="1"/>
</dbReference>
<comment type="similarity">
    <text evidence="12">Belongs to the radical SAM superfamily. MoaA family.</text>
</comment>
<feature type="binding site" evidence="12">
    <location>
        <position position="198"/>
    </location>
    <ligand>
        <name>S-adenosyl-L-methionine</name>
        <dbReference type="ChEBI" id="CHEBI:59789"/>
    </ligand>
</feature>
<protein>
    <recommendedName>
        <fullName evidence="1 12">GTP 3',8-cyclase</fullName>
        <ecNumber evidence="1 12">4.1.99.22</ecNumber>
    </recommendedName>
    <alternativeName>
        <fullName evidence="12">Molybdenum cofactor biosynthesis protein A</fullName>
    </alternativeName>
</protein>
<dbReference type="InterPro" id="IPR013785">
    <property type="entry name" value="Aldolase_TIM"/>
</dbReference>
<dbReference type="InterPro" id="IPR058240">
    <property type="entry name" value="rSAM_sf"/>
</dbReference>
<dbReference type="InterPro" id="IPR000385">
    <property type="entry name" value="MoaA_NifB_PqqE_Fe-S-bd_CS"/>
</dbReference>
<keyword evidence="8 12" id="KW-0342">GTP-binding</keyword>
<dbReference type="SUPFAM" id="SSF102114">
    <property type="entry name" value="Radical SAM enzymes"/>
    <property type="match status" value="1"/>
</dbReference>
<feature type="binding site" evidence="12">
    <location>
        <position position="76"/>
    </location>
    <ligand>
        <name>S-adenosyl-L-methionine</name>
        <dbReference type="ChEBI" id="CHEBI:59789"/>
    </ligand>
</feature>
<dbReference type="PANTHER" id="PTHR22960">
    <property type="entry name" value="MOLYBDOPTERIN COFACTOR SYNTHESIS PROTEIN A"/>
    <property type="match status" value="1"/>
</dbReference>
<evidence type="ECO:0000256" key="12">
    <source>
        <dbReference type="HAMAP-Rule" id="MF_01225"/>
    </source>
</evidence>
<dbReference type="GO" id="GO:0061798">
    <property type="term" value="F:GTP 3',8'-cyclase activity"/>
    <property type="evidence" value="ECO:0007669"/>
    <property type="project" value="UniProtKB-UniRule"/>
</dbReference>
<keyword evidence="2 12" id="KW-0004">4Fe-4S</keyword>
<evidence type="ECO:0000256" key="1">
    <source>
        <dbReference type="ARBA" id="ARBA00012167"/>
    </source>
</evidence>
<feature type="binding site" evidence="12">
    <location>
        <position position="72"/>
    </location>
    <ligand>
        <name>GTP</name>
        <dbReference type="ChEBI" id="CHEBI:37565"/>
    </ligand>
</feature>
<gene>
    <name evidence="12 14" type="primary">moaA</name>
    <name evidence="14" type="ORF">CHH61_17695</name>
</gene>
<evidence type="ECO:0000256" key="2">
    <source>
        <dbReference type="ARBA" id="ARBA00022485"/>
    </source>
</evidence>
<sequence length="338" mass="37982">MANQRICDKLERPLQDLRISIMDRCNFRCSYCMPAEVFGPDHAFMDESELLSVDEIVRTAEQFVQLGVKKIRITGGEPLLRKEVPLLIRRLHAIEGLEDLALTTNGVMLPKLAKALKDAGLQRVNISLDALSTETFQKMSGRKTKPQAVFNGIAAAKDAGLGVKINMVVKRGANEQEVIPLARYAKELGVTLRFIEFMDVGQTNGWDFSYVVSKKELYKLVSQIAPLEPVNQAYYGEVASRYRYSGTETEVGFISSVTETFCQSCTRARLSADGKLFTCLFSENGTDLRVDLRKGISDEALQQKIRQIWAVRADRYSELRTEETAKTRKKIEMSYIGG</sequence>
<dbReference type="GO" id="GO:0005525">
    <property type="term" value="F:GTP binding"/>
    <property type="evidence" value="ECO:0007669"/>
    <property type="project" value="UniProtKB-UniRule"/>
</dbReference>
<evidence type="ECO:0000313" key="14">
    <source>
        <dbReference type="EMBL" id="PAF24639.1"/>
    </source>
</evidence>
<evidence type="ECO:0000256" key="6">
    <source>
        <dbReference type="ARBA" id="ARBA00023004"/>
    </source>
</evidence>
<organism evidence="14 15">
    <name type="scientific">Shouchella clausii</name>
    <name type="common">Alkalihalobacillus clausii</name>
    <dbReference type="NCBI Taxonomy" id="79880"/>
    <lineage>
        <taxon>Bacteria</taxon>
        <taxon>Bacillati</taxon>
        <taxon>Bacillota</taxon>
        <taxon>Bacilli</taxon>
        <taxon>Bacillales</taxon>
        <taxon>Bacillaceae</taxon>
        <taxon>Shouchella</taxon>
    </lineage>
</organism>
<dbReference type="AlphaFoldDB" id="A0A268RWL3"/>
<dbReference type="PROSITE" id="PS51918">
    <property type="entry name" value="RADICAL_SAM"/>
    <property type="match status" value="1"/>
</dbReference>
<dbReference type="GO" id="GO:0006777">
    <property type="term" value="P:Mo-molybdopterin cofactor biosynthetic process"/>
    <property type="evidence" value="ECO:0007669"/>
    <property type="project" value="UniProtKB-UniRule"/>
</dbReference>
<dbReference type="SFLD" id="SFLDS00029">
    <property type="entry name" value="Radical_SAM"/>
    <property type="match status" value="1"/>
</dbReference>
<comment type="caution">
    <text evidence="14">The sequence shown here is derived from an EMBL/GenBank/DDBJ whole genome shotgun (WGS) entry which is preliminary data.</text>
</comment>
<reference evidence="14 15" key="1">
    <citation type="submission" date="2017-07" db="EMBL/GenBank/DDBJ databases">
        <title>Isolation and whole genome analysis of endospore-forming bacteria from heroin.</title>
        <authorList>
            <person name="Kalinowski J."/>
            <person name="Ahrens B."/>
            <person name="Al-Dilaimi A."/>
            <person name="Winkler A."/>
            <person name="Wibberg D."/>
            <person name="Schleenbecker U."/>
            <person name="Ruckert C."/>
            <person name="Wolfel R."/>
            <person name="Grass G."/>
        </authorList>
    </citation>
    <scope>NUCLEOTIDE SEQUENCE [LARGE SCALE GENOMIC DNA]</scope>
    <source>
        <strain evidence="14 15">7523-2</strain>
    </source>
</reference>
<feature type="binding site" evidence="12">
    <location>
        <position position="265"/>
    </location>
    <ligand>
        <name>[4Fe-4S] cluster</name>
        <dbReference type="ChEBI" id="CHEBI:49883"/>
        <label>2</label>
        <note>4Fe-4S-substrate</note>
    </ligand>
</feature>
<comment type="catalytic activity">
    <reaction evidence="11 12">
        <text>GTP + AH2 + S-adenosyl-L-methionine = (8S)-3',8-cyclo-7,8-dihydroguanosine 5'-triphosphate + 5'-deoxyadenosine + L-methionine + A + H(+)</text>
        <dbReference type="Rhea" id="RHEA:49576"/>
        <dbReference type="ChEBI" id="CHEBI:13193"/>
        <dbReference type="ChEBI" id="CHEBI:15378"/>
        <dbReference type="ChEBI" id="CHEBI:17319"/>
        <dbReference type="ChEBI" id="CHEBI:17499"/>
        <dbReference type="ChEBI" id="CHEBI:37565"/>
        <dbReference type="ChEBI" id="CHEBI:57844"/>
        <dbReference type="ChEBI" id="CHEBI:59789"/>
        <dbReference type="ChEBI" id="CHEBI:131766"/>
        <dbReference type="EC" id="4.1.99.22"/>
    </reaction>
</comment>
<comment type="function">
    <text evidence="12">Catalyzes the cyclization of GTP to (8S)-3',8-cyclo-7,8-dihydroguanosine 5'-triphosphate.</text>
</comment>
<dbReference type="InterPro" id="IPR040064">
    <property type="entry name" value="MoaA-like"/>
</dbReference>
<dbReference type="CDD" id="cd01335">
    <property type="entry name" value="Radical_SAM"/>
    <property type="match status" value="1"/>
</dbReference>
<dbReference type="SMART" id="SM00729">
    <property type="entry name" value="Elp3"/>
    <property type="match status" value="1"/>
</dbReference>
<dbReference type="Proteomes" id="UP000216133">
    <property type="component" value="Unassembled WGS sequence"/>
</dbReference>
<keyword evidence="7 12" id="KW-0411">Iron-sulfur</keyword>
<evidence type="ECO:0000256" key="8">
    <source>
        <dbReference type="ARBA" id="ARBA00023134"/>
    </source>
</evidence>
<dbReference type="SFLD" id="SFLDG01383">
    <property type="entry name" value="cyclic_pyranopterin_phosphate"/>
    <property type="match status" value="1"/>
</dbReference>
<dbReference type="GO" id="GO:1904047">
    <property type="term" value="F:S-adenosyl-L-methionine binding"/>
    <property type="evidence" value="ECO:0007669"/>
    <property type="project" value="UniProtKB-UniRule"/>
</dbReference>
<evidence type="ECO:0000313" key="15">
    <source>
        <dbReference type="Proteomes" id="UP000216133"/>
    </source>
</evidence>
<evidence type="ECO:0000256" key="4">
    <source>
        <dbReference type="ARBA" id="ARBA00022723"/>
    </source>
</evidence>
<dbReference type="RefSeq" id="WP_094423671.1">
    <property type="nucleotide sequence ID" value="NZ_CP019985.1"/>
</dbReference>
<feature type="binding site" evidence="12">
    <location>
        <position position="32"/>
    </location>
    <ligand>
        <name>[4Fe-4S] cluster</name>
        <dbReference type="ChEBI" id="CHEBI:49883"/>
        <label>1</label>
        <note>4Fe-4S-S-AdoMet</note>
    </ligand>
</feature>
<dbReference type="InterPro" id="IPR013483">
    <property type="entry name" value="MoaA"/>
</dbReference>
<dbReference type="Pfam" id="PF04055">
    <property type="entry name" value="Radical_SAM"/>
    <property type="match status" value="1"/>
</dbReference>
<evidence type="ECO:0000259" key="13">
    <source>
        <dbReference type="PROSITE" id="PS51918"/>
    </source>
</evidence>
<dbReference type="HAMAP" id="MF_01225_B">
    <property type="entry name" value="MoaA_B"/>
    <property type="match status" value="1"/>
</dbReference>
<keyword evidence="5 12" id="KW-0547">Nucleotide-binding</keyword>
<keyword evidence="6 12" id="KW-0408">Iron</keyword>
<dbReference type="UniPathway" id="UPA00344"/>
<evidence type="ECO:0000256" key="5">
    <source>
        <dbReference type="ARBA" id="ARBA00022741"/>
    </source>
</evidence>
<dbReference type="InterPro" id="IPR010505">
    <property type="entry name" value="MoaA_twitch"/>
</dbReference>
<feature type="binding site" evidence="12">
    <location>
        <position position="164"/>
    </location>
    <ligand>
        <name>GTP</name>
        <dbReference type="ChEBI" id="CHEBI:37565"/>
    </ligand>
</feature>
<comment type="subunit">
    <text evidence="12">Monomer and homodimer.</text>
</comment>
<dbReference type="PANTHER" id="PTHR22960:SF0">
    <property type="entry name" value="MOLYBDENUM COFACTOR BIOSYNTHESIS PROTEIN 1"/>
    <property type="match status" value="1"/>
</dbReference>
<dbReference type="GO" id="GO:0046872">
    <property type="term" value="F:metal ion binding"/>
    <property type="evidence" value="ECO:0007669"/>
    <property type="project" value="UniProtKB-KW"/>
</dbReference>
<feature type="binding site" evidence="12">
    <location>
        <position position="29"/>
    </location>
    <ligand>
        <name>[4Fe-4S] cluster</name>
        <dbReference type="ChEBI" id="CHEBI:49883"/>
        <label>1</label>
        <note>4Fe-4S-S-AdoMet</note>
    </ligand>
</feature>
<evidence type="ECO:0000256" key="10">
    <source>
        <dbReference type="ARBA" id="ARBA00023239"/>
    </source>
</evidence>
<keyword evidence="4 12" id="KW-0479">Metal-binding</keyword>
<dbReference type="Gene3D" id="3.20.20.70">
    <property type="entry name" value="Aldolase class I"/>
    <property type="match status" value="1"/>
</dbReference>
<dbReference type="PROSITE" id="PS01305">
    <property type="entry name" value="MOAA_NIFB_PQQE"/>
    <property type="match status" value="1"/>
</dbReference>
<name>A0A268RWL3_SHOCL</name>
<evidence type="ECO:0000256" key="9">
    <source>
        <dbReference type="ARBA" id="ARBA00023150"/>
    </source>
</evidence>